<keyword evidence="1" id="KW-0808">Transferase</keyword>
<keyword evidence="8" id="KW-1185">Reference proteome</keyword>
<dbReference type="PANTHER" id="PTHR45707">
    <property type="entry name" value="C2 CALCIUM/LIPID-BINDING PLANT PHOSPHORIBOSYLTRANSFERASE FAMILY PROTEIN"/>
    <property type="match status" value="1"/>
</dbReference>
<dbReference type="AlphaFoldDB" id="A0A9R0W6Z0"/>
<dbReference type="GO" id="GO:0004672">
    <property type="term" value="F:protein kinase activity"/>
    <property type="evidence" value="ECO:0007669"/>
    <property type="project" value="InterPro"/>
</dbReference>
<dbReference type="Proteomes" id="UP000324705">
    <property type="component" value="Chromosome 4A"/>
</dbReference>
<keyword evidence="3" id="KW-0418">Kinase</keyword>
<evidence type="ECO:0000256" key="3">
    <source>
        <dbReference type="ARBA" id="ARBA00022777"/>
    </source>
</evidence>
<dbReference type="InterPro" id="IPR013783">
    <property type="entry name" value="Ig-like_fold"/>
</dbReference>
<keyword evidence="2 5" id="KW-0547">Nucleotide-binding</keyword>
<dbReference type="Gene3D" id="3.30.200.20">
    <property type="entry name" value="Phosphorylase Kinase, domain 1"/>
    <property type="match status" value="1"/>
</dbReference>
<dbReference type="OMA" id="CFWNSAN"/>
<evidence type="ECO:0000313" key="7">
    <source>
        <dbReference type="EMBL" id="VAH99077.1"/>
    </source>
</evidence>
<dbReference type="InterPro" id="IPR036322">
    <property type="entry name" value="WD40_repeat_dom_sf"/>
</dbReference>
<organism evidence="7 8">
    <name type="scientific">Triticum turgidum subsp. durum</name>
    <name type="common">Durum wheat</name>
    <name type="synonym">Triticum durum</name>
    <dbReference type="NCBI Taxonomy" id="4567"/>
    <lineage>
        <taxon>Eukaryota</taxon>
        <taxon>Viridiplantae</taxon>
        <taxon>Streptophyta</taxon>
        <taxon>Embryophyta</taxon>
        <taxon>Tracheophyta</taxon>
        <taxon>Spermatophyta</taxon>
        <taxon>Magnoliopsida</taxon>
        <taxon>Liliopsida</taxon>
        <taxon>Poales</taxon>
        <taxon>Poaceae</taxon>
        <taxon>BOP clade</taxon>
        <taxon>Pooideae</taxon>
        <taxon>Triticodae</taxon>
        <taxon>Triticeae</taxon>
        <taxon>Triticinae</taxon>
        <taxon>Triticum</taxon>
    </lineage>
</organism>
<dbReference type="Gene3D" id="2.130.10.10">
    <property type="entry name" value="YVTN repeat-like/Quinoprotein amine dehydrogenase"/>
    <property type="match status" value="1"/>
</dbReference>
<dbReference type="PROSITE" id="PS50011">
    <property type="entry name" value="PROTEIN_KINASE_DOM"/>
    <property type="match status" value="1"/>
</dbReference>
<evidence type="ECO:0000256" key="2">
    <source>
        <dbReference type="ARBA" id="ARBA00022741"/>
    </source>
</evidence>
<dbReference type="GO" id="GO:0005524">
    <property type="term" value="F:ATP binding"/>
    <property type="evidence" value="ECO:0007669"/>
    <property type="project" value="UniProtKB-UniRule"/>
</dbReference>
<evidence type="ECO:0000313" key="8">
    <source>
        <dbReference type="Proteomes" id="UP000324705"/>
    </source>
</evidence>
<keyword evidence="4 5" id="KW-0067">ATP-binding</keyword>
<dbReference type="Gene3D" id="2.60.40.10">
    <property type="entry name" value="Immunoglobulins"/>
    <property type="match status" value="1"/>
</dbReference>
<accession>A0A9R0W6Z0</accession>
<dbReference type="SMART" id="SM00220">
    <property type="entry name" value="S_TKc"/>
    <property type="match status" value="1"/>
</dbReference>
<dbReference type="Gene3D" id="1.10.510.10">
    <property type="entry name" value="Transferase(Phosphotransferase) domain 1"/>
    <property type="match status" value="1"/>
</dbReference>
<dbReference type="EMBL" id="LT934117">
    <property type="protein sequence ID" value="VAH99077.1"/>
    <property type="molecule type" value="Genomic_DNA"/>
</dbReference>
<dbReference type="InterPro" id="IPR015943">
    <property type="entry name" value="WD40/YVTN_repeat-like_dom_sf"/>
</dbReference>
<dbReference type="InterPro" id="IPR008962">
    <property type="entry name" value="PapD-like_sf"/>
</dbReference>
<dbReference type="PANTHER" id="PTHR45707:SF70">
    <property type="entry name" value="PROTEIN KINASE DOMAIN-CONTAINING PROTEIN"/>
    <property type="match status" value="1"/>
</dbReference>
<gene>
    <name evidence="7" type="ORF">TRITD_4Av1G252610</name>
</gene>
<protein>
    <recommendedName>
        <fullName evidence="6">Protein kinase domain-containing protein</fullName>
    </recommendedName>
</protein>
<dbReference type="FunFam" id="1.10.510.10:FF:000870">
    <property type="entry name" value="OSJNBa0016N04.16-like protein"/>
    <property type="match status" value="1"/>
</dbReference>
<feature type="domain" description="Protein kinase" evidence="6">
    <location>
        <begin position="38"/>
        <end position="307"/>
    </location>
</feature>
<dbReference type="SUPFAM" id="SSF56112">
    <property type="entry name" value="Protein kinase-like (PK-like)"/>
    <property type="match status" value="1"/>
</dbReference>
<sequence length="839" mass="95894">MDPDCESKLFALEKALYDESVDPIDLPLSLLKAITKNFHEGQQIGSGGFGEVYKGELRNGMVAVKKLFDLIVIDEKNFQSEVDSLLGVRHKNTVRFLGYCSDTQQVMGKFNGATVWAQRRQRLLCFEFLPKGSLADYITDPSSGLQWETRYQIIKGICEGVHYLHQQRIIHMDLKPQNILLDGNMMPKIADFGLSRRLGEDQTRIITEHIVGSRGYWAPEFIGSGVITLKADIYVLGVIFLEVLTGCKGSVKVEEVLESWMNVLETTPERHILLEQVKLCAEIGIQCMNNDPKNRPTTWDIILMLFDEEEISNWSARGVVRSPSIAQEMPLIAKLEYELKLMNLYGRPFLPKRVSALKRIEETSTETIHLGFTDSKILDIHPLKLQFPFEAGKQTSCPLNLTSKADQYVRFCIIPEFKGMYLCEQNELVDPMSTCGISITLVEQQQRLLKMIYILMITSESKSALENFMASFSWDDMMDKVDLPQRVEELGCQMHVTMLTGAVCPQSATTITPKIIFTKESFSLNTMDVHPMEPWILVVENHRQVSIWDYWRQTVVMLFDSNEKQSWVKKIVDDFVQVHAAKWIARKQWFVTGEVYGNVRVYSCVTMTEIKKFRAYFSADIKALAVHPTYPLLITLAVWDNCEDPIRLWDWDMGWKCSQRVSGGSACGPDTRFRFKFNPKDTTTFAAAHNGVSHVWSINSSKPLITIMPPNCHRDVCDYMYTDSHPLNVITSGQHGGLRVWDLQTETCVHAISLCWKAVDLVVCHPELPLIVAVGSRHGGDITVCFWNSANYRLLKTFQWMHYSQIVDIAFVGSRRLVIRYRRGIEVLDMDLEALLRQQ</sequence>
<feature type="binding site" evidence="5">
    <location>
        <position position="66"/>
    </location>
    <ligand>
        <name>ATP</name>
        <dbReference type="ChEBI" id="CHEBI:30616"/>
    </ligand>
</feature>
<dbReference type="PROSITE" id="PS00107">
    <property type="entry name" value="PROTEIN_KINASE_ATP"/>
    <property type="match status" value="1"/>
</dbReference>
<reference evidence="7 8" key="1">
    <citation type="submission" date="2017-09" db="EMBL/GenBank/DDBJ databases">
        <authorList>
            <consortium name="International Durum Wheat Genome Sequencing Consortium (IDWGSC)"/>
            <person name="Milanesi L."/>
        </authorList>
    </citation>
    <scope>NUCLEOTIDE SEQUENCE [LARGE SCALE GENOMIC DNA]</scope>
    <source>
        <strain evidence="8">cv. Svevo</strain>
    </source>
</reference>
<evidence type="ECO:0000256" key="5">
    <source>
        <dbReference type="PROSITE-ProRule" id="PRU10141"/>
    </source>
</evidence>
<dbReference type="InterPro" id="IPR000719">
    <property type="entry name" value="Prot_kinase_dom"/>
</dbReference>
<proteinExistence type="predicted"/>
<evidence type="ECO:0000256" key="4">
    <source>
        <dbReference type="ARBA" id="ARBA00022840"/>
    </source>
</evidence>
<dbReference type="InterPro" id="IPR017441">
    <property type="entry name" value="Protein_kinase_ATP_BS"/>
</dbReference>
<dbReference type="Gramene" id="TRITD4Av1G252610.1">
    <property type="protein sequence ID" value="TRITD4Av1G252610.1"/>
    <property type="gene ID" value="TRITD4Av1G252610"/>
</dbReference>
<dbReference type="Pfam" id="PF00069">
    <property type="entry name" value="Pkinase"/>
    <property type="match status" value="1"/>
</dbReference>
<dbReference type="InterPro" id="IPR008271">
    <property type="entry name" value="Ser/Thr_kinase_AS"/>
</dbReference>
<evidence type="ECO:0000256" key="1">
    <source>
        <dbReference type="ARBA" id="ARBA00022679"/>
    </source>
</evidence>
<evidence type="ECO:0000259" key="6">
    <source>
        <dbReference type="PROSITE" id="PS50011"/>
    </source>
</evidence>
<name>A0A9R0W6Z0_TRITD</name>
<dbReference type="InterPro" id="IPR011009">
    <property type="entry name" value="Kinase-like_dom_sf"/>
</dbReference>
<dbReference type="PROSITE" id="PS00108">
    <property type="entry name" value="PROTEIN_KINASE_ST"/>
    <property type="match status" value="1"/>
</dbReference>
<dbReference type="SUPFAM" id="SSF50978">
    <property type="entry name" value="WD40 repeat-like"/>
    <property type="match status" value="1"/>
</dbReference>
<dbReference type="SUPFAM" id="SSF49354">
    <property type="entry name" value="PapD-like"/>
    <property type="match status" value="1"/>
</dbReference>